<gene>
    <name evidence="2" type="ORF">TUM18999_37770</name>
    <name evidence="3" type="ORF">TUM20286_41590</name>
</gene>
<evidence type="ECO:0000259" key="1">
    <source>
        <dbReference type="PROSITE" id="PS50995"/>
    </source>
</evidence>
<organism evidence="2 4">
    <name type="scientific">Pseudomonas tohonis</name>
    <dbReference type="NCBI Taxonomy" id="2725477"/>
    <lineage>
        <taxon>Bacteria</taxon>
        <taxon>Pseudomonadati</taxon>
        <taxon>Pseudomonadota</taxon>
        <taxon>Gammaproteobacteria</taxon>
        <taxon>Pseudomonadales</taxon>
        <taxon>Pseudomonadaceae</taxon>
        <taxon>Pseudomonas</taxon>
    </lineage>
</organism>
<evidence type="ECO:0000313" key="3">
    <source>
        <dbReference type="EMBL" id="GJN54407.1"/>
    </source>
</evidence>
<dbReference type="GO" id="GO:0003700">
    <property type="term" value="F:DNA-binding transcription factor activity"/>
    <property type="evidence" value="ECO:0007669"/>
    <property type="project" value="InterPro"/>
</dbReference>
<reference evidence="2 4" key="1">
    <citation type="submission" date="2020-05" db="EMBL/GenBank/DDBJ databases">
        <title>Characterization of novel class B3 metallo-beta-lactamase from novel Pseudomonas species.</title>
        <authorList>
            <person name="Yamada K."/>
            <person name="Aoki K."/>
            <person name="Ishii Y."/>
        </authorList>
    </citation>
    <scope>NUCLEOTIDE SEQUENCE [LARGE SCALE GENOMIC DNA]</scope>
    <source>
        <strain evidence="2 4">TUM18999</strain>
        <strain evidence="3 5">TUM20286</strain>
    </source>
</reference>
<dbReference type="InterPro" id="IPR036388">
    <property type="entry name" value="WH-like_DNA-bd_sf"/>
</dbReference>
<dbReference type="Proteomes" id="UP001054892">
    <property type="component" value="Unassembled WGS sequence"/>
</dbReference>
<evidence type="ECO:0000313" key="5">
    <source>
        <dbReference type="Proteomes" id="UP001054892"/>
    </source>
</evidence>
<keyword evidence="5" id="KW-1185">Reference proteome</keyword>
<evidence type="ECO:0000313" key="2">
    <source>
        <dbReference type="EMBL" id="BCG25586.1"/>
    </source>
</evidence>
<dbReference type="InterPro" id="IPR036390">
    <property type="entry name" value="WH_DNA-bd_sf"/>
</dbReference>
<name>A0A6J4E8N2_9PSED</name>
<dbReference type="InterPro" id="IPR039422">
    <property type="entry name" value="MarR/SlyA-like"/>
</dbReference>
<dbReference type="PANTHER" id="PTHR33164:SF43">
    <property type="entry name" value="HTH-TYPE TRANSCRIPTIONAL REPRESSOR YETL"/>
    <property type="match status" value="1"/>
</dbReference>
<dbReference type="SMART" id="SM00347">
    <property type="entry name" value="HTH_MARR"/>
    <property type="match status" value="1"/>
</dbReference>
<proteinExistence type="predicted"/>
<dbReference type="EMBL" id="BQKM01000011">
    <property type="protein sequence ID" value="GJN54407.1"/>
    <property type="molecule type" value="Genomic_DNA"/>
</dbReference>
<dbReference type="InterPro" id="IPR000835">
    <property type="entry name" value="HTH_MarR-typ"/>
</dbReference>
<dbReference type="Pfam" id="PF12802">
    <property type="entry name" value="MarR_2"/>
    <property type="match status" value="1"/>
</dbReference>
<feature type="domain" description="HTH marR-type" evidence="1">
    <location>
        <begin position="6"/>
        <end position="140"/>
    </location>
</feature>
<dbReference type="PROSITE" id="PS50995">
    <property type="entry name" value="HTH_MARR_2"/>
    <property type="match status" value="1"/>
</dbReference>
<evidence type="ECO:0000313" key="4">
    <source>
        <dbReference type="Proteomes" id="UP000509383"/>
    </source>
</evidence>
<dbReference type="Proteomes" id="UP000509383">
    <property type="component" value="Chromosome"/>
</dbReference>
<dbReference type="Gene3D" id="1.10.10.10">
    <property type="entry name" value="Winged helix-like DNA-binding domain superfamily/Winged helix DNA-binding domain"/>
    <property type="match status" value="1"/>
</dbReference>
<dbReference type="KEGG" id="ptw:TUM18999_37770"/>
<dbReference type="PANTHER" id="PTHR33164">
    <property type="entry name" value="TRANSCRIPTIONAL REGULATOR, MARR FAMILY"/>
    <property type="match status" value="1"/>
</dbReference>
<dbReference type="AlphaFoldDB" id="A0A6J4E8N2"/>
<sequence length="146" mass="16451">MSTDTAEDVFESIHSVMHLYRARQYRTLRDGDHDLTHMEFKALNFFARHPGATQSELVNHSGRDKAQIARLIQALRGKALLEGKADEADKRSIRLYPTAAGTALHQEVRQQGRRLNKVAVEGFSAEECQQLLDLLARVQANLDAEP</sequence>
<dbReference type="EMBL" id="AP023189">
    <property type="protein sequence ID" value="BCG25586.1"/>
    <property type="molecule type" value="Genomic_DNA"/>
</dbReference>
<accession>A0A6J4E8N2</accession>
<dbReference type="SUPFAM" id="SSF46785">
    <property type="entry name" value="Winged helix' DNA-binding domain"/>
    <property type="match status" value="1"/>
</dbReference>
<dbReference type="GO" id="GO:0006950">
    <property type="term" value="P:response to stress"/>
    <property type="evidence" value="ECO:0007669"/>
    <property type="project" value="TreeGrafter"/>
</dbReference>
<dbReference type="RefSeq" id="WP_173178282.1">
    <property type="nucleotide sequence ID" value="NZ_AP023189.1"/>
</dbReference>
<protein>
    <recommendedName>
        <fullName evidence="1">HTH marR-type domain-containing protein</fullName>
    </recommendedName>
</protein>